<dbReference type="RefSeq" id="WP_183816493.1">
    <property type="nucleotide sequence ID" value="NZ_JACHOB010000001.1"/>
</dbReference>
<evidence type="ECO:0000259" key="10">
    <source>
        <dbReference type="Pfam" id="PF11412"/>
    </source>
</evidence>
<proteinExistence type="predicted"/>
<keyword evidence="8" id="KW-0732">Signal</keyword>
<dbReference type="SUPFAM" id="SSF52833">
    <property type="entry name" value="Thioredoxin-like"/>
    <property type="match status" value="1"/>
</dbReference>
<protein>
    <submittedName>
        <fullName evidence="11">Thiol:disulfide interchange protein DsbD</fullName>
        <ecNumber evidence="11">1.8.1.8</ecNumber>
    </submittedName>
</protein>
<keyword evidence="11" id="KW-0560">Oxidoreductase</keyword>
<feature type="transmembrane region" description="Helical" evidence="7">
    <location>
        <begin position="295"/>
        <end position="320"/>
    </location>
</feature>
<evidence type="ECO:0000256" key="6">
    <source>
        <dbReference type="ARBA" id="ARBA00023284"/>
    </source>
</evidence>
<dbReference type="Pfam" id="PF11412">
    <property type="entry name" value="DsbD_N"/>
    <property type="match status" value="1"/>
</dbReference>
<feature type="domain" description="Cytochrome C biogenesis protein transmembrane" evidence="9">
    <location>
        <begin position="299"/>
        <end position="509"/>
    </location>
</feature>
<dbReference type="PANTHER" id="PTHR32234:SF3">
    <property type="entry name" value="SUPPRESSION OF COPPER SENSITIVITY PROTEIN"/>
    <property type="match status" value="1"/>
</dbReference>
<evidence type="ECO:0000256" key="4">
    <source>
        <dbReference type="ARBA" id="ARBA00022989"/>
    </source>
</evidence>
<dbReference type="Pfam" id="PF02683">
    <property type="entry name" value="DsbD_TM"/>
    <property type="match status" value="1"/>
</dbReference>
<keyword evidence="3" id="KW-0201">Cytochrome c-type biogenesis</keyword>
<feature type="transmembrane region" description="Helical" evidence="7">
    <location>
        <begin position="419"/>
        <end position="440"/>
    </location>
</feature>
<reference evidence="11 12" key="1">
    <citation type="submission" date="2020-08" db="EMBL/GenBank/DDBJ databases">
        <title>Genomic Encyclopedia of Type Strains, Phase IV (KMG-IV): sequencing the most valuable type-strain genomes for metagenomic binning, comparative biology and taxonomic classification.</title>
        <authorList>
            <person name="Goeker M."/>
        </authorList>
    </citation>
    <scope>NUCLEOTIDE SEQUENCE [LARGE SCALE GENOMIC DNA]</scope>
    <source>
        <strain evidence="11 12">DSM 102850</strain>
    </source>
</reference>
<dbReference type="Proteomes" id="UP000563524">
    <property type="component" value="Unassembled WGS sequence"/>
</dbReference>
<feature type="transmembrane region" description="Helical" evidence="7">
    <location>
        <begin position="452"/>
        <end position="476"/>
    </location>
</feature>
<accession>A0A840I3D7</accession>
<dbReference type="InterPro" id="IPR003834">
    <property type="entry name" value="Cyt_c_assmbl_TM_dom"/>
</dbReference>
<organism evidence="11 12">
    <name type="scientific">Parvularcula dongshanensis</name>
    <dbReference type="NCBI Taxonomy" id="1173995"/>
    <lineage>
        <taxon>Bacteria</taxon>
        <taxon>Pseudomonadati</taxon>
        <taxon>Pseudomonadota</taxon>
        <taxon>Alphaproteobacteria</taxon>
        <taxon>Parvularculales</taxon>
        <taxon>Parvularculaceae</taxon>
        <taxon>Parvularcula</taxon>
    </lineage>
</organism>
<evidence type="ECO:0000256" key="8">
    <source>
        <dbReference type="SAM" id="SignalP"/>
    </source>
</evidence>
<evidence type="ECO:0000256" key="2">
    <source>
        <dbReference type="ARBA" id="ARBA00022692"/>
    </source>
</evidence>
<dbReference type="PROSITE" id="PS00194">
    <property type="entry name" value="THIOREDOXIN_1"/>
    <property type="match status" value="1"/>
</dbReference>
<comment type="caution">
    <text evidence="11">The sequence shown here is derived from an EMBL/GenBank/DDBJ whole genome shotgun (WGS) entry which is preliminary data.</text>
</comment>
<evidence type="ECO:0000256" key="7">
    <source>
        <dbReference type="SAM" id="Phobius"/>
    </source>
</evidence>
<feature type="transmembrane region" description="Helical" evidence="7">
    <location>
        <begin position="551"/>
        <end position="569"/>
    </location>
</feature>
<evidence type="ECO:0000259" key="9">
    <source>
        <dbReference type="Pfam" id="PF02683"/>
    </source>
</evidence>
<keyword evidence="4 7" id="KW-1133">Transmembrane helix</keyword>
<feature type="domain" description="Thiol:disulfide interchange protein DsbD N-terminal" evidence="10">
    <location>
        <begin position="41"/>
        <end position="151"/>
    </location>
</feature>
<feature type="signal peptide" evidence="8">
    <location>
        <begin position="1"/>
        <end position="18"/>
    </location>
</feature>
<sequence length="697" mass="72888">MIRLLFLLCLFWAAPAAAQVGAPVETGHATTRLIAARQGGAPGETIDLAVYQRLDPGWHVYWQNPGDSGLPLSLDWSLPDGFEASEPLYPLPHRLSLGTLVNYGHEDEAVFVVPLSLAEDAEPGRTVPLSVEASWLICSDICIPESATLTLDLPITDAPAPPERRYGGLIEEARAVHRPAGSIAARYADDGTGPVLILPPDLEAPEFFPYEANLVEPAGRHEVTDGDGETRIALDPGFAYLDAPPESLDGLLVTGSDDRRVGTPISAARTGEALSVAPPALTSDVSARRGRTPGLGAILMLAFLGGLVLNVMPCVFPIVFLKASQLARAAQADRTALRREAGLYTAGVLVSFAVMAGLLFALRAGGAAVGWGFHLQNPVVIGLFAVLIFLIGLNLLGAFEVGTSVQGRGQSLAERGGDLGAFFTGVLAVLVAAPCIGPFLGVPVGVALTQPAALGVSVFLAIGLGLALPYLLISLLPGLARSLPRPGPWMTTLRQLFAFAMFATLVWLAWVLSVQAGPNGVLTLGIALVLAGLAGWAFGRGQAVGGRAFRIVAAAALLLAIVPIVRLSAADAAPRSSEAGSVLDAAPYDEAVLSSLRERGTPVFVDFTAAWCVTCQVNKQTVLNRDAVVAAFEASGTRYMVADWTVPDPVITAALERQGRSGVPLYLYYAPGADAPRILPQMLSVNGVVAVLEGRES</sequence>
<dbReference type="Gene3D" id="3.40.30.10">
    <property type="entry name" value="Glutaredoxin"/>
    <property type="match status" value="1"/>
</dbReference>
<feature type="transmembrane region" description="Helical" evidence="7">
    <location>
        <begin position="380"/>
        <end position="399"/>
    </location>
</feature>
<evidence type="ECO:0000256" key="5">
    <source>
        <dbReference type="ARBA" id="ARBA00023136"/>
    </source>
</evidence>
<evidence type="ECO:0000313" key="12">
    <source>
        <dbReference type="Proteomes" id="UP000563524"/>
    </source>
</evidence>
<dbReference type="GO" id="GO:0045454">
    <property type="term" value="P:cell redox homeostasis"/>
    <property type="evidence" value="ECO:0007669"/>
    <property type="project" value="TreeGrafter"/>
</dbReference>
<dbReference type="InterPro" id="IPR036249">
    <property type="entry name" value="Thioredoxin-like_sf"/>
</dbReference>
<keyword evidence="12" id="KW-1185">Reference proteome</keyword>
<feature type="chain" id="PRO_5032710389" evidence="8">
    <location>
        <begin position="19"/>
        <end position="697"/>
    </location>
</feature>
<dbReference type="InterPro" id="IPR035671">
    <property type="entry name" value="DsbD_gamma"/>
</dbReference>
<dbReference type="Pfam" id="PF13899">
    <property type="entry name" value="Thioredoxin_7"/>
    <property type="match status" value="1"/>
</dbReference>
<evidence type="ECO:0000256" key="1">
    <source>
        <dbReference type="ARBA" id="ARBA00004141"/>
    </source>
</evidence>
<feature type="transmembrane region" description="Helical" evidence="7">
    <location>
        <begin position="496"/>
        <end position="514"/>
    </location>
</feature>
<dbReference type="AlphaFoldDB" id="A0A840I3D7"/>
<keyword evidence="2 7" id="KW-0812">Transmembrane</keyword>
<dbReference type="GO" id="GO:0016020">
    <property type="term" value="C:membrane"/>
    <property type="evidence" value="ECO:0007669"/>
    <property type="project" value="UniProtKB-SubCell"/>
</dbReference>
<evidence type="ECO:0000313" key="11">
    <source>
        <dbReference type="EMBL" id="MBB4658560.1"/>
    </source>
</evidence>
<dbReference type="EMBL" id="JACHOB010000001">
    <property type="protein sequence ID" value="MBB4658560.1"/>
    <property type="molecule type" value="Genomic_DNA"/>
</dbReference>
<keyword evidence="6" id="KW-0676">Redox-active center</keyword>
<dbReference type="PANTHER" id="PTHR32234">
    <property type="entry name" value="THIOL:DISULFIDE INTERCHANGE PROTEIN DSBD"/>
    <property type="match status" value="1"/>
</dbReference>
<evidence type="ECO:0000256" key="3">
    <source>
        <dbReference type="ARBA" id="ARBA00022748"/>
    </source>
</evidence>
<dbReference type="GO" id="GO:0017004">
    <property type="term" value="P:cytochrome complex assembly"/>
    <property type="evidence" value="ECO:0007669"/>
    <property type="project" value="UniProtKB-KW"/>
</dbReference>
<dbReference type="InterPro" id="IPR028250">
    <property type="entry name" value="DsbDN"/>
</dbReference>
<comment type="subcellular location">
    <subcellularLocation>
        <location evidence="1">Membrane</location>
        <topology evidence="1">Multi-pass membrane protein</topology>
    </subcellularLocation>
</comment>
<dbReference type="EC" id="1.8.1.8" evidence="11"/>
<name>A0A840I3D7_9PROT</name>
<feature type="transmembrane region" description="Helical" evidence="7">
    <location>
        <begin position="341"/>
        <end position="360"/>
    </location>
</feature>
<gene>
    <name evidence="11" type="ORF">GGQ59_001060</name>
</gene>
<dbReference type="InterPro" id="IPR017937">
    <property type="entry name" value="Thioredoxin_CS"/>
</dbReference>
<dbReference type="GO" id="GO:0047134">
    <property type="term" value="F:protein-disulfide reductase [NAD(P)H] activity"/>
    <property type="evidence" value="ECO:0007669"/>
    <property type="project" value="UniProtKB-EC"/>
</dbReference>
<keyword evidence="5 7" id="KW-0472">Membrane</keyword>
<dbReference type="CDD" id="cd02953">
    <property type="entry name" value="DsbDgamma"/>
    <property type="match status" value="1"/>
</dbReference>
<feature type="transmembrane region" description="Helical" evidence="7">
    <location>
        <begin position="520"/>
        <end position="539"/>
    </location>
</feature>